<comment type="caution">
    <text evidence="3">The sequence shown here is derived from an EMBL/GenBank/DDBJ whole genome shotgun (WGS) entry which is preliminary data.</text>
</comment>
<keyword evidence="2" id="KW-0732">Signal</keyword>
<gene>
    <name evidence="3" type="ORF">Q5H92_25680</name>
</gene>
<accession>A0ABT9AIT5</accession>
<feature type="region of interest" description="Disordered" evidence="1">
    <location>
        <begin position="516"/>
        <end position="552"/>
    </location>
</feature>
<evidence type="ECO:0008006" key="5">
    <source>
        <dbReference type="Google" id="ProtNLM"/>
    </source>
</evidence>
<proteinExistence type="predicted"/>
<feature type="signal peptide" evidence="2">
    <location>
        <begin position="1"/>
        <end position="23"/>
    </location>
</feature>
<dbReference type="EMBL" id="JAUQSX010000021">
    <property type="protein sequence ID" value="MDO7849780.1"/>
    <property type="molecule type" value="Genomic_DNA"/>
</dbReference>
<sequence>MKKPVLTLLFGSSLLAVSPNAQAQLSGVKTINPAGLGTNNYPTFGAAVTALNAAGVASAGVIFNVEAGVVYDEIVPPIIVSGTAAGPIVFVRSGNGANPRIQGTGTGAADAALTLDGADYVQFTGIDVEDKAANTTAVQQLENGILLQNGATNNTLLNGTVTLNRANTNRTNGVVMLNGGNNNNHFYGLTVQNCSYGYDLEGTAALPDDGTEIGQFPGPLPGFPVPSRVLSIGVPPAGTPGGIAFATYGIYLNRQTNARVFATEVNGVTGTSGVYGIYSTGTTNSVDVTDCRVHAMSGSGSTGIVMGYYVNSGTTHRFLRNKAYDIEALGTSGFAAGFDITAGTNNYLANNLIYDVRAAASGAGTSVRAFSFRGGNSYAYHNTVVIGYAATNPTNKSGALFMSGGQTVDLRNNIFVNLVSGLTPGGGGIAAAFFKNNTVMTSLSAGTNNNIYYAGPPSAEKPVFYGAAVGTTPAGLDLTLAQYQARVPGVEQASLTELPPFVNALTDPHLQAGQPTRAEGGGTSLTATALPVPTDVDGDTRNATRPDIGADEGTFTPLAARAGVLLDFMAAVAPNPAGQGTAPTLHLDGPARELRAQLTDALGRALASPQAIRHAAGTEAVPLRLPAGLAPGLYLLRVQDAATGSALSCRLVVD</sequence>
<protein>
    <recommendedName>
        <fullName evidence="5">Right handed beta helix domain-containing protein</fullName>
    </recommendedName>
</protein>
<evidence type="ECO:0000313" key="4">
    <source>
        <dbReference type="Proteomes" id="UP001167796"/>
    </source>
</evidence>
<name>A0ABT9AIT5_9BACT</name>
<dbReference type="SUPFAM" id="SSF51126">
    <property type="entry name" value="Pectin lyase-like"/>
    <property type="match status" value="1"/>
</dbReference>
<evidence type="ECO:0000313" key="3">
    <source>
        <dbReference type="EMBL" id="MDO7849780.1"/>
    </source>
</evidence>
<organism evidence="3 4">
    <name type="scientific">Hymenobacter mellowenesis</name>
    <dbReference type="NCBI Taxonomy" id="3063995"/>
    <lineage>
        <taxon>Bacteria</taxon>
        <taxon>Pseudomonadati</taxon>
        <taxon>Bacteroidota</taxon>
        <taxon>Cytophagia</taxon>
        <taxon>Cytophagales</taxon>
        <taxon>Hymenobacteraceae</taxon>
        <taxon>Hymenobacter</taxon>
    </lineage>
</organism>
<feature type="chain" id="PRO_5045802308" description="Right handed beta helix domain-containing protein" evidence="2">
    <location>
        <begin position="24"/>
        <end position="654"/>
    </location>
</feature>
<keyword evidence="4" id="KW-1185">Reference proteome</keyword>
<evidence type="ECO:0000256" key="2">
    <source>
        <dbReference type="SAM" id="SignalP"/>
    </source>
</evidence>
<dbReference type="InterPro" id="IPR012334">
    <property type="entry name" value="Pectin_lyas_fold"/>
</dbReference>
<dbReference type="SMART" id="SM00710">
    <property type="entry name" value="PbH1"/>
    <property type="match status" value="6"/>
</dbReference>
<reference evidence="3" key="1">
    <citation type="submission" date="2023-07" db="EMBL/GenBank/DDBJ databases">
        <authorList>
            <person name="Kim M.K."/>
        </authorList>
    </citation>
    <scope>NUCLEOTIDE SEQUENCE</scope>
    <source>
        <strain evidence="3">M29</strain>
    </source>
</reference>
<dbReference type="InterPro" id="IPR006626">
    <property type="entry name" value="PbH1"/>
</dbReference>
<dbReference type="InterPro" id="IPR011050">
    <property type="entry name" value="Pectin_lyase_fold/virulence"/>
</dbReference>
<dbReference type="RefSeq" id="WP_305014446.1">
    <property type="nucleotide sequence ID" value="NZ_JAUQSX010000021.1"/>
</dbReference>
<dbReference type="Gene3D" id="2.160.20.10">
    <property type="entry name" value="Single-stranded right-handed beta-helix, Pectin lyase-like"/>
    <property type="match status" value="2"/>
</dbReference>
<evidence type="ECO:0000256" key="1">
    <source>
        <dbReference type="SAM" id="MobiDB-lite"/>
    </source>
</evidence>
<dbReference type="Proteomes" id="UP001167796">
    <property type="component" value="Unassembled WGS sequence"/>
</dbReference>